<dbReference type="PROSITE" id="PS51085">
    <property type="entry name" value="2FE2S_FER_2"/>
    <property type="match status" value="1"/>
</dbReference>
<dbReference type="GO" id="GO:0046872">
    <property type="term" value="F:metal ion binding"/>
    <property type="evidence" value="ECO:0007669"/>
    <property type="project" value="UniProtKB-KW"/>
</dbReference>
<dbReference type="SUPFAM" id="SSF47741">
    <property type="entry name" value="CO dehydrogenase ISP C-domain like"/>
    <property type="match status" value="1"/>
</dbReference>
<evidence type="ECO:0000256" key="5">
    <source>
        <dbReference type="ARBA" id="ARBA00023014"/>
    </source>
</evidence>
<dbReference type="GO" id="GO:0016491">
    <property type="term" value="F:oxidoreductase activity"/>
    <property type="evidence" value="ECO:0007669"/>
    <property type="project" value="UniProtKB-KW"/>
</dbReference>
<evidence type="ECO:0000256" key="2">
    <source>
        <dbReference type="ARBA" id="ARBA00022723"/>
    </source>
</evidence>
<dbReference type="FunFam" id="3.10.20.30:FF:000020">
    <property type="entry name" value="Xanthine dehydrogenase iron-sulfur subunit"/>
    <property type="match status" value="1"/>
</dbReference>
<comment type="caution">
    <text evidence="7">The sequence shown here is derived from an EMBL/GenBank/DDBJ whole genome shotgun (WGS) entry which is preliminary data.</text>
</comment>
<dbReference type="InterPro" id="IPR036010">
    <property type="entry name" value="2Fe-2S_ferredoxin-like_sf"/>
</dbReference>
<sequence>MHSNINLVINGRSHSLVVPANTLLLDLLRWEVGLTGTKEGCGEGVCGSCTVNVNGELVRSCLTLAVQVDGKSITTIEGMADGDTLHPLQRKFLELGAVQCGFCSPGLIVTADALLKSNSDPTEAEVRDALRGNLCRCTGYVKIIDAVLAAASEMRSHAHE</sequence>
<dbReference type="SUPFAM" id="SSF54292">
    <property type="entry name" value="2Fe-2S ferredoxin-like"/>
    <property type="match status" value="1"/>
</dbReference>
<organism evidence="7 8">
    <name type="scientific">Rhizobium grahamii</name>
    <dbReference type="NCBI Taxonomy" id="1120045"/>
    <lineage>
        <taxon>Bacteria</taxon>
        <taxon>Pseudomonadati</taxon>
        <taxon>Pseudomonadota</taxon>
        <taxon>Alphaproteobacteria</taxon>
        <taxon>Hyphomicrobiales</taxon>
        <taxon>Rhizobiaceae</taxon>
        <taxon>Rhizobium/Agrobacterium group</taxon>
        <taxon>Rhizobium</taxon>
    </lineage>
</organism>
<evidence type="ECO:0000256" key="3">
    <source>
        <dbReference type="ARBA" id="ARBA00023002"/>
    </source>
</evidence>
<evidence type="ECO:0000313" key="8">
    <source>
        <dbReference type="Proteomes" id="UP000254939"/>
    </source>
</evidence>
<dbReference type="InterPro" id="IPR001041">
    <property type="entry name" value="2Fe-2S_ferredoxin-type"/>
</dbReference>
<keyword evidence="2" id="KW-0479">Metal-binding</keyword>
<keyword evidence="3" id="KW-0560">Oxidoreductase</keyword>
<evidence type="ECO:0000259" key="6">
    <source>
        <dbReference type="PROSITE" id="PS51085"/>
    </source>
</evidence>
<evidence type="ECO:0000313" key="7">
    <source>
        <dbReference type="EMBL" id="RDJ01858.1"/>
    </source>
</evidence>
<dbReference type="Gene3D" id="3.10.20.30">
    <property type="match status" value="1"/>
</dbReference>
<keyword evidence="1" id="KW-0001">2Fe-2S</keyword>
<dbReference type="InterPro" id="IPR012675">
    <property type="entry name" value="Beta-grasp_dom_sf"/>
</dbReference>
<protein>
    <submittedName>
        <fullName evidence="7">(2Fe-2S)-binding protein</fullName>
    </submittedName>
</protein>
<feature type="domain" description="2Fe-2S ferredoxin-type" evidence="6">
    <location>
        <begin position="3"/>
        <end position="79"/>
    </location>
</feature>
<dbReference type="CDD" id="cd00207">
    <property type="entry name" value="fer2"/>
    <property type="match status" value="1"/>
</dbReference>
<dbReference type="PANTHER" id="PTHR44379">
    <property type="entry name" value="OXIDOREDUCTASE WITH IRON-SULFUR SUBUNIT"/>
    <property type="match status" value="1"/>
</dbReference>
<dbReference type="Pfam" id="PF00111">
    <property type="entry name" value="Fer2"/>
    <property type="match status" value="1"/>
</dbReference>
<dbReference type="OrthoDB" id="9806714at2"/>
<dbReference type="Gene3D" id="1.10.150.120">
    <property type="entry name" value="[2Fe-2S]-binding domain"/>
    <property type="match status" value="1"/>
</dbReference>
<dbReference type="RefSeq" id="WP_114716020.1">
    <property type="nucleotide sequence ID" value="NZ_KZ857271.1"/>
</dbReference>
<dbReference type="InterPro" id="IPR051452">
    <property type="entry name" value="Diverse_Oxidoreductases"/>
</dbReference>
<name>A0A370KEB8_9HYPH</name>
<evidence type="ECO:0000256" key="4">
    <source>
        <dbReference type="ARBA" id="ARBA00023004"/>
    </source>
</evidence>
<dbReference type="FunFam" id="1.10.150.120:FF:000003">
    <property type="entry name" value="Carbon monoxide dehydrogenase, small subunit"/>
    <property type="match status" value="1"/>
</dbReference>
<gene>
    <name evidence="7" type="ORF">B5K06_33300</name>
</gene>
<accession>A0A370KEB8</accession>
<dbReference type="InterPro" id="IPR036884">
    <property type="entry name" value="2Fe-2S-bd_dom_sf"/>
</dbReference>
<proteinExistence type="predicted"/>
<reference evidence="7 8" key="1">
    <citation type="submission" date="2017-03" db="EMBL/GenBank/DDBJ databases">
        <title>Genome analysis of Rhizobial strains effectives or ineffectives for nitrogen fixation isolated from bean seeds.</title>
        <authorList>
            <person name="Peralta H."/>
            <person name="Aguilar-Vera A."/>
            <person name="Mora Y."/>
            <person name="Vargas-Lagunas C."/>
            <person name="Girard L."/>
            <person name="Mora J."/>
        </authorList>
    </citation>
    <scope>NUCLEOTIDE SEQUENCE [LARGE SCALE GENOMIC DNA]</scope>
    <source>
        <strain evidence="7 8">CCGM3</strain>
    </source>
</reference>
<keyword evidence="4" id="KW-0408">Iron</keyword>
<dbReference type="InterPro" id="IPR006058">
    <property type="entry name" value="2Fe2S_fd_BS"/>
</dbReference>
<keyword evidence="5" id="KW-0411">Iron-sulfur</keyword>
<evidence type="ECO:0000256" key="1">
    <source>
        <dbReference type="ARBA" id="ARBA00022714"/>
    </source>
</evidence>
<dbReference type="InterPro" id="IPR002888">
    <property type="entry name" value="2Fe-2S-bd"/>
</dbReference>
<dbReference type="EMBL" id="NAAC01000050">
    <property type="protein sequence ID" value="RDJ01858.1"/>
    <property type="molecule type" value="Genomic_DNA"/>
</dbReference>
<dbReference type="AlphaFoldDB" id="A0A370KEB8"/>
<dbReference type="GO" id="GO:0051537">
    <property type="term" value="F:2 iron, 2 sulfur cluster binding"/>
    <property type="evidence" value="ECO:0007669"/>
    <property type="project" value="UniProtKB-KW"/>
</dbReference>
<dbReference type="Pfam" id="PF01799">
    <property type="entry name" value="Fer2_2"/>
    <property type="match status" value="1"/>
</dbReference>
<dbReference type="Proteomes" id="UP000254939">
    <property type="component" value="Unassembled WGS sequence"/>
</dbReference>
<dbReference type="PANTHER" id="PTHR44379:SF5">
    <property type="entry name" value="OXIDOREDUCTASE WITH IRON-SULFUR SUBUNIT"/>
    <property type="match status" value="1"/>
</dbReference>
<dbReference type="PROSITE" id="PS00197">
    <property type="entry name" value="2FE2S_FER_1"/>
    <property type="match status" value="1"/>
</dbReference>